<dbReference type="Proteomes" id="UP000324897">
    <property type="component" value="Chromosome 1"/>
</dbReference>
<gene>
    <name evidence="2" type="ORF">EJB05_24664</name>
</gene>
<proteinExistence type="predicted"/>
<organism evidence="2 3">
    <name type="scientific">Eragrostis curvula</name>
    <name type="common">weeping love grass</name>
    <dbReference type="NCBI Taxonomy" id="38414"/>
    <lineage>
        <taxon>Eukaryota</taxon>
        <taxon>Viridiplantae</taxon>
        <taxon>Streptophyta</taxon>
        <taxon>Embryophyta</taxon>
        <taxon>Tracheophyta</taxon>
        <taxon>Spermatophyta</taxon>
        <taxon>Magnoliopsida</taxon>
        <taxon>Liliopsida</taxon>
        <taxon>Poales</taxon>
        <taxon>Poaceae</taxon>
        <taxon>PACMAD clade</taxon>
        <taxon>Chloridoideae</taxon>
        <taxon>Eragrostideae</taxon>
        <taxon>Eragrostidinae</taxon>
        <taxon>Eragrostis</taxon>
    </lineage>
</organism>
<accession>A0A5J9V9W3</accession>
<feature type="non-terminal residue" evidence="2">
    <location>
        <position position="1"/>
    </location>
</feature>
<feature type="region of interest" description="Disordered" evidence="1">
    <location>
        <begin position="228"/>
        <end position="255"/>
    </location>
</feature>
<name>A0A5J9V9W3_9POAL</name>
<reference evidence="2 3" key="1">
    <citation type="journal article" date="2019" name="Sci. Rep.">
        <title>A high-quality genome of Eragrostis curvula grass provides insights into Poaceae evolution and supports new strategies to enhance forage quality.</title>
        <authorList>
            <person name="Carballo J."/>
            <person name="Santos B.A.C.M."/>
            <person name="Zappacosta D."/>
            <person name="Garbus I."/>
            <person name="Selva J.P."/>
            <person name="Gallo C.A."/>
            <person name="Diaz A."/>
            <person name="Albertini E."/>
            <person name="Caccamo M."/>
            <person name="Echenique V."/>
        </authorList>
    </citation>
    <scope>NUCLEOTIDE SEQUENCE [LARGE SCALE GENOMIC DNA]</scope>
    <source>
        <strain evidence="3">cv. Victoria</strain>
        <tissue evidence="2">Leaf</tissue>
    </source>
</reference>
<evidence type="ECO:0000313" key="3">
    <source>
        <dbReference type="Proteomes" id="UP000324897"/>
    </source>
</evidence>
<dbReference type="CDD" id="cd19756">
    <property type="entry name" value="Bbox2"/>
    <property type="match status" value="1"/>
</dbReference>
<dbReference type="AlphaFoldDB" id="A0A5J9V9W3"/>
<evidence type="ECO:0000313" key="2">
    <source>
        <dbReference type="EMBL" id="TVU32899.1"/>
    </source>
</evidence>
<dbReference type="Gramene" id="TVU32899">
    <property type="protein sequence ID" value="TVU32899"/>
    <property type="gene ID" value="EJB05_24664"/>
</dbReference>
<keyword evidence="3" id="KW-1185">Reference proteome</keyword>
<comment type="caution">
    <text evidence="2">The sequence shown here is derived from an EMBL/GenBank/DDBJ whole genome shotgun (WGS) entry which is preliminary data.</text>
</comment>
<dbReference type="OrthoDB" id="642304at2759"/>
<dbReference type="EMBL" id="RWGY01000011">
    <property type="protein sequence ID" value="TVU32899.1"/>
    <property type="molecule type" value="Genomic_DNA"/>
</dbReference>
<evidence type="ECO:0000256" key="1">
    <source>
        <dbReference type="SAM" id="MobiDB-lite"/>
    </source>
</evidence>
<dbReference type="PANTHER" id="PTHR31065:SF49">
    <property type="entry name" value="PLATZ TRANSCRIPTION FACTOR FAMILY PROTEIN"/>
    <property type="match status" value="1"/>
</dbReference>
<dbReference type="PANTHER" id="PTHR31065">
    <property type="entry name" value="PLATZ TRANSCRIPTION FACTOR FAMILY PROTEIN"/>
    <property type="match status" value="1"/>
</dbReference>
<protein>
    <recommendedName>
        <fullName evidence="4">B box-type domain-containing protein</fullName>
    </recommendedName>
</protein>
<evidence type="ECO:0008006" key="4">
    <source>
        <dbReference type="Google" id="ProtNLM"/>
    </source>
</evidence>
<sequence length="255" mass="28286">MGKHGHMHSQARVVMLTDFSLPNDSKSRATMMHDNLACALLDWFIDLACSLQKDRSTSTQMGSVRAMARAEALRAPPAWMELLLAAIFFQECPVHPDTSGATRSRSGGCNLFCTTCTERSLCSGCVAAGEHDGHTIIQVRKTSGYNCVKLKGIDSLLGTGEVQPYLHNDEQVVFLDKRLDGKKRKAGEYRCMDTDCDRALIQKDYRFCSLGCKKKCMKDDLRISFAVPKDDTKSSNGMKSGEEALSWSTKRRRGS</sequence>
<dbReference type="InterPro" id="IPR006734">
    <property type="entry name" value="PLATZ"/>
</dbReference>
<dbReference type="Pfam" id="PF04640">
    <property type="entry name" value="PLATZ"/>
    <property type="match status" value="1"/>
</dbReference>